<keyword evidence="4" id="KW-0433">Leucine-rich repeat</keyword>
<dbReference type="PRINTS" id="PR00019">
    <property type="entry name" value="LEURICHRPT"/>
</dbReference>
<dbReference type="Pfam" id="PF08263">
    <property type="entry name" value="LRRNT_2"/>
    <property type="match status" value="1"/>
</dbReference>
<organism evidence="12 13">
    <name type="scientific">Tanacetum coccineum</name>
    <dbReference type="NCBI Taxonomy" id="301880"/>
    <lineage>
        <taxon>Eukaryota</taxon>
        <taxon>Viridiplantae</taxon>
        <taxon>Streptophyta</taxon>
        <taxon>Embryophyta</taxon>
        <taxon>Tracheophyta</taxon>
        <taxon>Spermatophyta</taxon>
        <taxon>Magnoliopsida</taxon>
        <taxon>eudicotyledons</taxon>
        <taxon>Gunneridae</taxon>
        <taxon>Pentapetalae</taxon>
        <taxon>asterids</taxon>
        <taxon>campanulids</taxon>
        <taxon>Asterales</taxon>
        <taxon>Asteraceae</taxon>
        <taxon>Asteroideae</taxon>
        <taxon>Anthemideae</taxon>
        <taxon>Anthemidinae</taxon>
        <taxon>Tanacetum</taxon>
    </lineage>
</organism>
<protein>
    <submittedName>
        <fullName evidence="12">Leucine-rich repeat protein</fullName>
    </submittedName>
</protein>
<keyword evidence="10" id="KW-0325">Glycoprotein</keyword>
<reference evidence="12" key="1">
    <citation type="journal article" date="2022" name="Int. J. Mol. Sci.">
        <title>Draft Genome of Tanacetum Coccineum: Genomic Comparison of Closely Related Tanacetum-Family Plants.</title>
        <authorList>
            <person name="Yamashiro T."/>
            <person name="Shiraishi A."/>
            <person name="Nakayama K."/>
            <person name="Satake H."/>
        </authorList>
    </citation>
    <scope>NUCLEOTIDE SEQUENCE</scope>
</reference>
<evidence type="ECO:0000256" key="1">
    <source>
        <dbReference type="ARBA" id="ARBA00004251"/>
    </source>
</evidence>
<gene>
    <name evidence="12" type="ORF">Tco_0839184</name>
</gene>
<dbReference type="Proteomes" id="UP001151760">
    <property type="component" value="Unassembled WGS sequence"/>
</dbReference>
<evidence type="ECO:0000313" key="13">
    <source>
        <dbReference type="Proteomes" id="UP001151760"/>
    </source>
</evidence>
<accession>A0ABQ5AT19</accession>
<keyword evidence="8" id="KW-1133">Transmembrane helix</keyword>
<evidence type="ECO:0000256" key="2">
    <source>
        <dbReference type="ARBA" id="ARBA00009592"/>
    </source>
</evidence>
<evidence type="ECO:0000256" key="6">
    <source>
        <dbReference type="ARBA" id="ARBA00022729"/>
    </source>
</evidence>
<evidence type="ECO:0000256" key="8">
    <source>
        <dbReference type="ARBA" id="ARBA00022989"/>
    </source>
</evidence>
<dbReference type="SUPFAM" id="SSF52058">
    <property type="entry name" value="L domain-like"/>
    <property type="match status" value="2"/>
</dbReference>
<dbReference type="SUPFAM" id="SSF52047">
    <property type="entry name" value="RNI-like"/>
    <property type="match status" value="1"/>
</dbReference>
<sequence>MIMRTNEWGLEIHLIFVSILSVSILTAKCLGVGNITAPCSSQERLALVKFKHSVKDDSGILSSWVGNDCCKWKLVECDGATRSVVGLHLRRKVRILPYHEPDAREYQLIGDKLISSLEELRHLKYLDLSGNEFSGSQIPNFIGSFKHLSHLNLSNAGFMGNILHYIGNISSLKVLDLSKLEWLRVDDMAWVYGLSSLQHLNLNEVDLVKQKTLTEVRFSNCGLRNIKHVDLNFTLHSNIQHLDLSWNEFEGEFPSVLANMSSLLSLDLSGDNLNSSIPVIPNLLKLDLHKNTFKQIEHVGIWRHCHLKELIVSNNRLEHEIVSSSTNISECTRYSPIPDSLGKLISLQVLDLSSNHLIGSIPNFHGQLTKLHLADNQVNGSIPESFGRLTDLRDLLLESNRLTGPIPVSLRGLDLLQKFSVSSNLLNGTIPDLLRKPTRLNYLDVSNNSLEGIVSEAHFTNLSELNYLNISYNTKLTFNISGEWIPPFQLKIVHLGSCKISEKFPDGLQTQRDLEVLALSNASISGPLPTWLMQLPIIDVLDLSENKLTGPLTNLLSGARFERDRYPFAGMLILQNNMFTGSIPRSLCTRIDLEVLDLSRNRLTGKAPKCLKNLENLRVMKLSSNRLSGVIPVSSIGMISNLVWLLLNDNKFSEEIPQDFQNYKFLEVIDLGDNKISGNIPKWTGDNLKVLRLHKNSFTGRIPQSVCTLQYLQILDVAHNS</sequence>
<comment type="caution">
    <text evidence="12">The sequence shown here is derived from an EMBL/GenBank/DDBJ whole genome shotgun (WGS) entry which is preliminary data.</text>
</comment>
<keyword evidence="5" id="KW-0812">Transmembrane</keyword>
<evidence type="ECO:0000256" key="3">
    <source>
        <dbReference type="ARBA" id="ARBA00022475"/>
    </source>
</evidence>
<feature type="domain" description="Leucine-rich repeat-containing N-terminal plant-type" evidence="11">
    <location>
        <begin position="41"/>
        <end position="78"/>
    </location>
</feature>
<keyword evidence="7" id="KW-0677">Repeat</keyword>
<dbReference type="Pfam" id="PF13855">
    <property type="entry name" value="LRR_8"/>
    <property type="match status" value="2"/>
</dbReference>
<dbReference type="PANTHER" id="PTHR48063:SF112">
    <property type="entry name" value="RECEPTOR LIKE PROTEIN 30-LIKE"/>
    <property type="match status" value="1"/>
</dbReference>
<name>A0ABQ5AT19_9ASTR</name>
<comment type="similarity">
    <text evidence="2">Belongs to the RLP family.</text>
</comment>
<dbReference type="PANTHER" id="PTHR48063">
    <property type="entry name" value="LRR RECEPTOR-LIKE KINASE"/>
    <property type="match status" value="1"/>
</dbReference>
<dbReference type="InterPro" id="IPR032675">
    <property type="entry name" value="LRR_dom_sf"/>
</dbReference>
<dbReference type="InterPro" id="IPR046956">
    <property type="entry name" value="RLP23-like"/>
</dbReference>
<evidence type="ECO:0000256" key="5">
    <source>
        <dbReference type="ARBA" id="ARBA00022692"/>
    </source>
</evidence>
<dbReference type="Gene3D" id="3.80.10.10">
    <property type="entry name" value="Ribonuclease Inhibitor"/>
    <property type="match status" value="6"/>
</dbReference>
<evidence type="ECO:0000256" key="10">
    <source>
        <dbReference type="ARBA" id="ARBA00023180"/>
    </source>
</evidence>
<evidence type="ECO:0000259" key="11">
    <source>
        <dbReference type="Pfam" id="PF08263"/>
    </source>
</evidence>
<dbReference type="EMBL" id="BQNB010012530">
    <property type="protein sequence ID" value="GJT04722.1"/>
    <property type="molecule type" value="Genomic_DNA"/>
</dbReference>
<dbReference type="InterPro" id="IPR001611">
    <property type="entry name" value="Leu-rich_rpt"/>
</dbReference>
<keyword evidence="9" id="KW-0472">Membrane</keyword>
<comment type="subcellular location">
    <subcellularLocation>
        <location evidence="1">Cell membrane</location>
        <topology evidence="1">Single-pass type I membrane protein</topology>
    </subcellularLocation>
</comment>
<evidence type="ECO:0000256" key="7">
    <source>
        <dbReference type="ARBA" id="ARBA00022737"/>
    </source>
</evidence>
<dbReference type="InterPro" id="IPR003591">
    <property type="entry name" value="Leu-rich_rpt_typical-subtyp"/>
</dbReference>
<evidence type="ECO:0000256" key="9">
    <source>
        <dbReference type="ARBA" id="ARBA00023136"/>
    </source>
</evidence>
<dbReference type="InterPro" id="IPR013210">
    <property type="entry name" value="LRR_N_plant-typ"/>
</dbReference>
<keyword evidence="3" id="KW-1003">Cell membrane</keyword>
<keyword evidence="6" id="KW-0732">Signal</keyword>
<dbReference type="SMART" id="SM00369">
    <property type="entry name" value="LRR_TYP"/>
    <property type="match status" value="6"/>
</dbReference>
<dbReference type="PROSITE" id="PS51450">
    <property type="entry name" value="LRR"/>
    <property type="match status" value="1"/>
</dbReference>
<keyword evidence="13" id="KW-1185">Reference proteome</keyword>
<evidence type="ECO:0000313" key="12">
    <source>
        <dbReference type="EMBL" id="GJT04722.1"/>
    </source>
</evidence>
<reference evidence="12" key="2">
    <citation type="submission" date="2022-01" db="EMBL/GenBank/DDBJ databases">
        <authorList>
            <person name="Yamashiro T."/>
            <person name="Shiraishi A."/>
            <person name="Satake H."/>
            <person name="Nakayama K."/>
        </authorList>
    </citation>
    <scope>NUCLEOTIDE SEQUENCE</scope>
</reference>
<dbReference type="Pfam" id="PF00560">
    <property type="entry name" value="LRR_1"/>
    <property type="match status" value="4"/>
</dbReference>
<proteinExistence type="inferred from homology"/>
<evidence type="ECO:0000256" key="4">
    <source>
        <dbReference type="ARBA" id="ARBA00022614"/>
    </source>
</evidence>